<keyword evidence="1" id="KW-0812">Transmembrane</keyword>
<name>A0A3E0X1N2_9GAMM</name>
<keyword evidence="1" id="KW-0472">Membrane</keyword>
<dbReference type="Proteomes" id="UP000256763">
    <property type="component" value="Unassembled WGS sequence"/>
</dbReference>
<sequence>MSEDTTAPQTPAENTTMPMVVYVLYLVGFLTGITALIGLILAYVNRSEASAWLQTHYTFQIRTFWIGLGLLVLGFILSFILIGVLVYLFWLIWTIVRCAKGLSLLNQRQPIADPESWMFG</sequence>
<comment type="caution">
    <text evidence="2">The sequence shown here is derived from an EMBL/GenBank/DDBJ whole genome shotgun (WGS) entry which is preliminary data.</text>
</comment>
<accession>A0A3E0X1N2</accession>
<reference evidence="3" key="1">
    <citation type="submission" date="2017-05" db="EMBL/GenBank/DDBJ databases">
        <authorList>
            <person name="Sharma S."/>
            <person name="Sidhu C."/>
            <person name="Pinnaka A.K."/>
        </authorList>
    </citation>
    <scope>NUCLEOTIDE SEQUENCE [LARGE SCALE GENOMIC DNA]</scope>
    <source>
        <strain evidence="3">AK93</strain>
    </source>
</reference>
<feature type="transmembrane region" description="Helical" evidence="1">
    <location>
        <begin position="20"/>
        <end position="44"/>
    </location>
</feature>
<protein>
    <recommendedName>
        <fullName evidence="4">Transmembrane protein</fullName>
    </recommendedName>
</protein>
<gene>
    <name evidence="2" type="ORF">CAL65_06950</name>
</gene>
<proteinExistence type="predicted"/>
<keyword evidence="3" id="KW-1185">Reference proteome</keyword>
<organism evidence="2 3">
    <name type="scientific">Alkalilimnicola ehrlichii</name>
    <dbReference type="NCBI Taxonomy" id="351052"/>
    <lineage>
        <taxon>Bacteria</taxon>
        <taxon>Pseudomonadati</taxon>
        <taxon>Pseudomonadota</taxon>
        <taxon>Gammaproteobacteria</taxon>
        <taxon>Chromatiales</taxon>
        <taxon>Ectothiorhodospiraceae</taxon>
        <taxon>Alkalilimnicola</taxon>
    </lineage>
</organism>
<dbReference type="EMBL" id="NFZW01000005">
    <property type="protein sequence ID" value="RFA38067.1"/>
    <property type="molecule type" value="Genomic_DNA"/>
</dbReference>
<evidence type="ECO:0000313" key="2">
    <source>
        <dbReference type="EMBL" id="RFA38067.1"/>
    </source>
</evidence>
<evidence type="ECO:0000313" key="3">
    <source>
        <dbReference type="Proteomes" id="UP000256763"/>
    </source>
</evidence>
<evidence type="ECO:0008006" key="4">
    <source>
        <dbReference type="Google" id="ProtNLM"/>
    </source>
</evidence>
<dbReference type="RefSeq" id="WP_116301382.1">
    <property type="nucleotide sequence ID" value="NZ_NFZV01000004.1"/>
</dbReference>
<evidence type="ECO:0000256" key="1">
    <source>
        <dbReference type="SAM" id="Phobius"/>
    </source>
</evidence>
<keyword evidence="1" id="KW-1133">Transmembrane helix</keyword>
<dbReference type="AlphaFoldDB" id="A0A3E0X1N2"/>
<dbReference type="OrthoDB" id="5405464at2"/>
<feature type="transmembrane region" description="Helical" evidence="1">
    <location>
        <begin position="64"/>
        <end position="93"/>
    </location>
</feature>